<organism evidence="2 3">
    <name type="scientific">Metabacillus litoralis</name>
    <dbReference type="NCBI Taxonomy" id="152268"/>
    <lineage>
        <taxon>Bacteria</taxon>
        <taxon>Bacillati</taxon>
        <taxon>Bacillota</taxon>
        <taxon>Bacilli</taxon>
        <taxon>Bacillales</taxon>
        <taxon>Bacillaceae</taxon>
        <taxon>Metabacillus</taxon>
    </lineage>
</organism>
<keyword evidence="3" id="KW-1185">Reference proteome</keyword>
<sequence>MKINFPTEQNNRLEELKLDQEKGINKWVDYWWEYSSYDTWQFWVNVGIIIIPLIILYFRIDRKRIFLLGFLGFNIHIWVAYTDLILTRYNFIEYPYKVIPLIPVHFGFDTSLVPVMFILLYQWTLNKNKNFYLYSLLLIAFISFVLKPLLSTYHLMHLKNGASYFYMFIGYIIIILISIGITNIFQYLHNKAEID</sequence>
<comment type="caution">
    <text evidence="2">The sequence shown here is derived from an EMBL/GenBank/DDBJ whole genome shotgun (WGS) entry which is preliminary data.</text>
</comment>
<reference evidence="3" key="1">
    <citation type="submission" date="2016-04" db="EMBL/GenBank/DDBJ databases">
        <authorList>
            <person name="Lyu Z."/>
            <person name="Lyu W."/>
        </authorList>
    </citation>
    <scope>NUCLEOTIDE SEQUENCE [LARGE SCALE GENOMIC DNA]</scope>
    <source>
        <strain evidence="3">C44</strain>
    </source>
</reference>
<feature type="transmembrane region" description="Helical" evidence="1">
    <location>
        <begin position="40"/>
        <end position="58"/>
    </location>
</feature>
<name>A0A179SLF3_9BACI</name>
<feature type="transmembrane region" description="Helical" evidence="1">
    <location>
        <begin position="65"/>
        <end position="86"/>
    </location>
</feature>
<keyword evidence="1" id="KW-0812">Transmembrane</keyword>
<dbReference type="STRING" id="152268.A6K24_14130"/>
<dbReference type="NCBIfam" id="NF041644">
    <property type="entry name" value="CBO0543_fam"/>
    <property type="match status" value="1"/>
</dbReference>
<proteinExistence type="predicted"/>
<keyword evidence="1" id="KW-1133">Transmembrane helix</keyword>
<dbReference type="EMBL" id="LWSG01000046">
    <property type="protein sequence ID" value="OAS82184.1"/>
    <property type="molecule type" value="Genomic_DNA"/>
</dbReference>
<feature type="transmembrane region" description="Helical" evidence="1">
    <location>
        <begin position="98"/>
        <end position="119"/>
    </location>
</feature>
<accession>A0A179SLF3</accession>
<dbReference type="InterPro" id="IPR048147">
    <property type="entry name" value="CBO0543-like"/>
</dbReference>
<dbReference type="RefSeq" id="WP_066340965.1">
    <property type="nucleotide sequence ID" value="NZ_LWSG01000046.1"/>
</dbReference>
<evidence type="ECO:0000313" key="2">
    <source>
        <dbReference type="EMBL" id="OAS82184.1"/>
    </source>
</evidence>
<dbReference type="Proteomes" id="UP000078534">
    <property type="component" value="Unassembled WGS sequence"/>
</dbReference>
<evidence type="ECO:0000313" key="3">
    <source>
        <dbReference type="Proteomes" id="UP000078534"/>
    </source>
</evidence>
<gene>
    <name evidence="2" type="ORF">A6K24_14130</name>
</gene>
<keyword evidence="1" id="KW-0472">Membrane</keyword>
<feature type="transmembrane region" description="Helical" evidence="1">
    <location>
        <begin position="162"/>
        <end position="185"/>
    </location>
</feature>
<dbReference type="AlphaFoldDB" id="A0A179SLF3"/>
<feature type="transmembrane region" description="Helical" evidence="1">
    <location>
        <begin position="131"/>
        <end position="150"/>
    </location>
</feature>
<protein>
    <submittedName>
        <fullName evidence="2">Uncharacterized protein</fullName>
    </submittedName>
</protein>
<evidence type="ECO:0000256" key="1">
    <source>
        <dbReference type="SAM" id="Phobius"/>
    </source>
</evidence>